<sequence>MLIPLVYFGVTFWFGLYMLNRDWRNMRLLLAGMSLIIGSAGIGAMILLPYAQSVVSNMAMFKIRDISLVWSLILWQGVIAYPHDSDGKQSVLWELWKYGFAVLALLVSLVLLFMNHEDAYTSMYQIAVCLMLVLMIALTVWGGWTGSKQAWTLHRAALYLPLVFYTCMTVILLVQTDMLKPWGYAATGVGLLAFAVSVMVTEIRKQGETWLPDVFRSLDYSIFFTLLFSGQVALVIHWGAGFNFMMAALLLLSIAVSIAFQVFVYPIRALLDNIAFVTFPKLRQTRSRLRFEENIQVRVDEEAASEEMGEDDLYRYTRRALSHFGDLQRLASNPLAQMNWIDERLRERGAANEVLERAIELKSVLSESIQQLKPRGDEQFGTTEEWRHFNALYFPYVVGIKPYSSRYSDNRLDAAAKAALTWYRANVPERTFYNWQNAGAKVIALSLRDRASVNRK</sequence>
<dbReference type="AlphaFoldDB" id="A0A4R5KL74"/>
<keyword evidence="1" id="KW-0472">Membrane</keyword>
<keyword evidence="3" id="KW-1185">Reference proteome</keyword>
<feature type="transmembrane region" description="Helical" evidence="1">
    <location>
        <begin position="247"/>
        <end position="267"/>
    </location>
</feature>
<feature type="transmembrane region" description="Helical" evidence="1">
    <location>
        <begin position="156"/>
        <end position="174"/>
    </location>
</feature>
<dbReference type="OrthoDB" id="3280889at2"/>
<dbReference type="EMBL" id="SMRT01000009">
    <property type="protein sequence ID" value="TDF95932.1"/>
    <property type="molecule type" value="Genomic_DNA"/>
</dbReference>
<feature type="transmembrane region" description="Helical" evidence="1">
    <location>
        <begin position="95"/>
        <end position="114"/>
    </location>
</feature>
<feature type="transmembrane region" description="Helical" evidence="1">
    <location>
        <begin position="181"/>
        <end position="200"/>
    </location>
</feature>
<evidence type="ECO:0000256" key="1">
    <source>
        <dbReference type="SAM" id="Phobius"/>
    </source>
</evidence>
<reference evidence="2 3" key="1">
    <citation type="submission" date="2019-03" db="EMBL/GenBank/DDBJ databases">
        <title>This is whole genome sequence of Paenibacillus sp MS74 strain.</title>
        <authorList>
            <person name="Trinh H.N."/>
        </authorList>
    </citation>
    <scope>NUCLEOTIDE SEQUENCE [LARGE SCALE GENOMIC DNA]</scope>
    <source>
        <strain evidence="2 3">MS74</strain>
    </source>
</reference>
<name>A0A4R5KL74_9BACL</name>
<evidence type="ECO:0000313" key="3">
    <source>
        <dbReference type="Proteomes" id="UP000295636"/>
    </source>
</evidence>
<dbReference type="RefSeq" id="WP_133231194.1">
    <property type="nucleotide sequence ID" value="NZ_SMRT01000009.1"/>
</dbReference>
<protein>
    <submittedName>
        <fullName evidence="2">Uncharacterized protein</fullName>
    </submittedName>
</protein>
<accession>A0A4R5KL74</accession>
<evidence type="ECO:0000313" key="2">
    <source>
        <dbReference type="EMBL" id="TDF95932.1"/>
    </source>
</evidence>
<keyword evidence="1" id="KW-1133">Transmembrane helix</keyword>
<organism evidence="2 3">
    <name type="scientific">Paenibacillus piri</name>
    <dbReference type="NCBI Taxonomy" id="2547395"/>
    <lineage>
        <taxon>Bacteria</taxon>
        <taxon>Bacillati</taxon>
        <taxon>Bacillota</taxon>
        <taxon>Bacilli</taxon>
        <taxon>Bacillales</taxon>
        <taxon>Paenibacillaceae</taxon>
        <taxon>Paenibacillus</taxon>
    </lineage>
</organism>
<keyword evidence="1" id="KW-0812">Transmembrane</keyword>
<feature type="transmembrane region" description="Helical" evidence="1">
    <location>
        <begin position="126"/>
        <end position="144"/>
    </location>
</feature>
<comment type="caution">
    <text evidence="2">The sequence shown here is derived from an EMBL/GenBank/DDBJ whole genome shotgun (WGS) entry which is preliminary data.</text>
</comment>
<proteinExistence type="predicted"/>
<feature type="transmembrane region" description="Helical" evidence="1">
    <location>
        <begin position="220"/>
        <end position="240"/>
    </location>
</feature>
<gene>
    <name evidence="2" type="ORF">E1757_19630</name>
</gene>
<dbReference type="Proteomes" id="UP000295636">
    <property type="component" value="Unassembled WGS sequence"/>
</dbReference>
<feature type="transmembrane region" description="Helical" evidence="1">
    <location>
        <begin position="28"/>
        <end position="51"/>
    </location>
</feature>